<dbReference type="Proteomes" id="UP000619457">
    <property type="component" value="Unassembled WGS sequence"/>
</dbReference>
<accession>A0A918Q094</accession>
<proteinExistence type="predicted"/>
<evidence type="ECO:0000313" key="2">
    <source>
        <dbReference type="Proteomes" id="UP000619457"/>
    </source>
</evidence>
<dbReference type="EMBL" id="BMWX01000003">
    <property type="protein sequence ID" value="GGZ29454.1"/>
    <property type="molecule type" value="Genomic_DNA"/>
</dbReference>
<protein>
    <submittedName>
        <fullName evidence="1">Uncharacterized protein</fullName>
    </submittedName>
</protein>
<reference evidence="1" key="1">
    <citation type="journal article" date="2014" name="Int. J. Syst. Evol. Microbiol.">
        <title>Complete genome sequence of Corynebacterium casei LMG S-19264T (=DSM 44701T), isolated from a smear-ripened cheese.</title>
        <authorList>
            <consortium name="US DOE Joint Genome Institute (JGI-PGF)"/>
            <person name="Walter F."/>
            <person name="Albersmeier A."/>
            <person name="Kalinowski J."/>
            <person name="Ruckert C."/>
        </authorList>
    </citation>
    <scope>NUCLEOTIDE SEQUENCE</scope>
    <source>
        <strain evidence="1">KCTC 12368</strain>
    </source>
</reference>
<gene>
    <name evidence="1" type="ORF">GCM10007049_23350</name>
</gene>
<evidence type="ECO:0000313" key="1">
    <source>
        <dbReference type="EMBL" id="GGZ29454.1"/>
    </source>
</evidence>
<dbReference type="AlphaFoldDB" id="A0A918Q094"/>
<organism evidence="1 2">
    <name type="scientific">Echinicola pacifica</name>
    <dbReference type="NCBI Taxonomy" id="346377"/>
    <lineage>
        <taxon>Bacteria</taxon>
        <taxon>Pseudomonadati</taxon>
        <taxon>Bacteroidota</taxon>
        <taxon>Cytophagia</taxon>
        <taxon>Cytophagales</taxon>
        <taxon>Cyclobacteriaceae</taxon>
        <taxon>Echinicola</taxon>
    </lineage>
</organism>
<reference evidence="1" key="2">
    <citation type="submission" date="2020-09" db="EMBL/GenBank/DDBJ databases">
        <authorList>
            <person name="Sun Q."/>
            <person name="Kim S."/>
        </authorList>
    </citation>
    <scope>NUCLEOTIDE SEQUENCE</scope>
    <source>
        <strain evidence="1">KCTC 12368</strain>
    </source>
</reference>
<name>A0A918Q094_9BACT</name>
<keyword evidence="2" id="KW-1185">Reference proteome</keyword>
<sequence>MLGAFPSYSQTDIDIEHILRAGVKDLNTYMGYYVEPAAKGFIYSSSAGWAQTAKPHEAWGFDLKFSVSGATVPSRYETFDFDPNEFEKLRIKGATGTTAVPTMFGNSDHGGTFQIVEQDIVIAEADIPPGLDIPVRYIPTPAIQGALGLPGGTEIIGRFIPEVQFDDAKMSQWGLGFKHDIMQYFNTFSMIPVDFSVLVAYNKLEASYYLNDNETQLASMDVSTWTFQGLLSKKISILTVYGTLGYNSGSSNYNLLGTYEIDGTSEKFVDPVNLSYDAAGLLASLGARLKFGPMFLNADYTFQEFNTVNVGLGVSIR</sequence>
<dbReference type="Pfam" id="PF20230">
    <property type="entry name" value="DUF6588"/>
    <property type="match status" value="1"/>
</dbReference>
<dbReference type="InterPro" id="IPR046495">
    <property type="entry name" value="DUF6588"/>
</dbReference>
<comment type="caution">
    <text evidence="1">The sequence shown here is derived from an EMBL/GenBank/DDBJ whole genome shotgun (WGS) entry which is preliminary data.</text>
</comment>